<dbReference type="PANTHER" id="PTHR34585:SF22">
    <property type="entry name" value="HELIX-TURN-HELIX DOMAIN-CONTAINING PROTEIN"/>
    <property type="match status" value="1"/>
</dbReference>
<dbReference type="Pfam" id="PF12728">
    <property type="entry name" value="HTH_17"/>
    <property type="match status" value="1"/>
</dbReference>
<proteinExistence type="predicted"/>
<dbReference type="EMBL" id="VSSQ01004128">
    <property type="protein sequence ID" value="MPM23849.1"/>
    <property type="molecule type" value="Genomic_DNA"/>
</dbReference>
<accession>A0A644Y6B4</accession>
<feature type="domain" description="Helix-turn-helix" evidence="1">
    <location>
        <begin position="42"/>
        <end position="91"/>
    </location>
</feature>
<dbReference type="InterPro" id="IPR009061">
    <property type="entry name" value="DNA-bd_dom_put_sf"/>
</dbReference>
<evidence type="ECO:0000313" key="2">
    <source>
        <dbReference type="EMBL" id="MPM23849.1"/>
    </source>
</evidence>
<dbReference type="SUPFAM" id="SSF46955">
    <property type="entry name" value="Putative DNA-binding domain"/>
    <property type="match status" value="1"/>
</dbReference>
<reference evidence="2" key="1">
    <citation type="submission" date="2019-08" db="EMBL/GenBank/DDBJ databases">
        <authorList>
            <person name="Kucharzyk K."/>
            <person name="Murdoch R.W."/>
            <person name="Higgins S."/>
            <person name="Loffler F."/>
        </authorList>
    </citation>
    <scope>NUCLEOTIDE SEQUENCE</scope>
</reference>
<dbReference type="PANTHER" id="PTHR34585">
    <property type="match status" value="1"/>
</dbReference>
<dbReference type="AlphaFoldDB" id="A0A644Y6B4"/>
<sequence length="204" mass="24011">MYIDNENFDKWMERLSKRSNEIGKDLKSLINTNEVLDKNEKMLDNQDLAFMLRCSYRTLQRYRLSGILPFAKFGHKIYYRVSDIRAFVKEHCDFQTFQKFENDNPPTEDPESVKAELSKINKRQDDIIRFIKHYEEKELNPMIRATNSIAVRFDNISKTIETLIVSLLEKNLGTYNAVLQRLSEKLTEHANVINNQGKQIGSLQ</sequence>
<evidence type="ECO:0000259" key="1">
    <source>
        <dbReference type="Pfam" id="PF12728"/>
    </source>
</evidence>
<comment type="caution">
    <text evidence="2">The sequence shown here is derived from an EMBL/GenBank/DDBJ whole genome shotgun (WGS) entry which is preliminary data.</text>
</comment>
<name>A0A644Y6B4_9ZZZZ</name>
<dbReference type="InterPro" id="IPR041657">
    <property type="entry name" value="HTH_17"/>
</dbReference>
<organism evidence="2">
    <name type="scientific">bioreactor metagenome</name>
    <dbReference type="NCBI Taxonomy" id="1076179"/>
    <lineage>
        <taxon>unclassified sequences</taxon>
        <taxon>metagenomes</taxon>
        <taxon>ecological metagenomes</taxon>
    </lineage>
</organism>
<protein>
    <recommendedName>
        <fullName evidence="1">Helix-turn-helix domain-containing protein</fullName>
    </recommendedName>
</protein>
<gene>
    <name evidence="2" type="ORF">SDC9_70326</name>
</gene>